<comment type="caution">
    <text evidence="1">The sequence shown here is derived from an EMBL/GenBank/DDBJ whole genome shotgun (WGS) entry which is preliminary data.</text>
</comment>
<name>A0ABT2WE29_9BACI</name>
<organism evidence="1 2">
    <name type="scientific">Pallidibacillus thermolactis</name>
    <dbReference type="NCBI Taxonomy" id="251051"/>
    <lineage>
        <taxon>Bacteria</taxon>
        <taxon>Bacillati</taxon>
        <taxon>Bacillota</taxon>
        <taxon>Bacilli</taxon>
        <taxon>Bacillales</taxon>
        <taxon>Bacillaceae</taxon>
        <taxon>Pallidibacillus</taxon>
    </lineage>
</organism>
<proteinExistence type="predicted"/>
<dbReference type="InterPro" id="IPR050275">
    <property type="entry name" value="PGM_Phosphatase"/>
</dbReference>
<dbReference type="EMBL" id="JAOUSE010000011">
    <property type="protein sequence ID" value="MCU9593946.1"/>
    <property type="molecule type" value="Genomic_DNA"/>
</dbReference>
<dbReference type="SMART" id="SM00855">
    <property type="entry name" value="PGAM"/>
    <property type="match status" value="1"/>
</dbReference>
<dbReference type="PANTHER" id="PTHR48100">
    <property type="entry name" value="BROAD-SPECIFICITY PHOSPHATASE YOR283W-RELATED"/>
    <property type="match status" value="1"/>
</dbReference>
<dbReference type="SUPFAM" id="SSF53254">
    <property type="entry name" value="Phosphoglycerate mutase-like"/>
    <property type="match status" value="1"/>
</dbReference>
<sequence length="175" mass="20262">MQVTLIRHLPTQWNQNQKLQGKQNIPILPISKSLQLEIEKNKEKLNTLLPPTVILSSTLVRTQQTAEAYGFQPETDSLLNELDFGRYEGKLKQQLIKDAGELWIHDPKNSILGQQITDLERRIKLFLQKYKNQQHVLIFGHGSWIRAFLSYVQTGSVDYMNQINLLNNELNTIVI</sequence>
<dbReference type="Pfam" id="PF00300">
    <property type="entry name" value="His_Phos_1"/>
    <property type="match status" value="1"/>
</dbReference>
<dbReference type="PIRSF" id="PIRSF000709">
    <property type="entry name" value="6PFK_2-Ptase"/>
    <property type="match status" value="1"/>
</dbReference>
<dbReference type="InterPro" id="IPR013078">
    <property type="entry name" value="His_Pase_superF_clade-1"/>
</dbReference>
<dbReference type="Proteomes" id="UP001208656">
    <property type="component" value="Unassembled WGS sequence"/>
</dbReference>
<reference evidence="1 2" key="1">
    <citation type="submission" date="2022-10" db="EMBL/GenBank/DDBJ databases">
        <title>Description of Fervidibacillus gen. nov. in the family Fervidibacillaceae fam. nov. with two species, Fervidibacillus albus sp. nov., and Fervidibacillus halotolerans sp. nov., isolated from tidal flat sediments.</title>
        <authorList>
            <person name="Kwon K.K."/>
            <person name="Yang S.-H."/>
        </authorList>
    </citation>
    <scope>NUCLEOTIDE SEQUENCE [LARGE SCALE GENOMIC DNA]</scope>
    <source>
        <strain evidence="1 2">DSM 23332</strain>
    </source>
</reference>
<protein>
    <submittedName>
        <fullName evidence="1">Histidine phosphatase family protein</fullName>
    </submittedName>
</protein>
<dbReference type="RefSeq" id="WP_263061304.1">
    <property type="nucleotide sequence ID" value="NZ_JAOUSE010000011.1"/>
</dbReference>
<dbReference type="InterPro" id="IPR029033">
    <property type="entry name" value="His_PPase_superfam"/>
</dbReference>
<evidence type="ECO:0000313" key="2">
    <source>
        <dbReference type="Proteomes" id="UP001208656"/>
    </source>
</evidence>
<gene>
    <name evidence="1" type="ORF">OEV82_05705</name>
</gene>
<dbReference type="Gene3D" id="3.40.50.1240">
    <property type="entry name" value="Phosphoglycerate mutase-like"/>
    <property type="match status" value="1"/>
</dbReference>
<dbReference type="CDD" id="cd07067">
    <property type="entry name" value="HP_PGM_like"/>
    <property type="match status" value="1"/>
</dbReference>
<keyword evidence="2" id="KW-1185">Reference proteome</keyword>
<evidence type="ECO:0000313" key="1">
    <source>
        <dbReference type="EMBL" id="MCU9593946.1"/>
    </source>
</evidence>
<accession>A0ABT2WE29</accession>